<protein>
    <submittedName>
        <fullName evidence="6">MarR family transcriptional regulator</fullName>
    </submittedName>
</protein>
<evidence type="ECO:0000256" key="4">
    <source>
        <dbReference type="SAM" id="MobiDB-lite"/>
    </source>
</evidence>
<dbReference type="AlphaFoldDB" id="A0A937D0P2"/>
<evidence type="ECO:0000259" key="5">
    <source>
        <dbReference type="PROSITE" id="PS50995"/>
    </source>
</evidence>
<reference evidence="6" key="1">
    <citation type="submission" date="2021-01" db="EMBL/GenBank/DDBJ databases">
        <title>Ramlibacter sp. strain AW1 16S ribosomal RNA gene Genome sequencing and assembly.</title>
        <authorList>
            <person name="Kang M."/>
        </authorList>
    </citation>
    <scope>NUCLEOTIDE SEQUENCE</scope>
    <source>
        <strain evidence="6">AW1</strain>
    </source>
</reference>
<keyword evidence="2" id="KW-0238">DNA-binding</keyword>
<name>A0A937D0P2_9BURK</name>
<comment type="caution">
    <text evidence="6">The sequence shown here is derived from an EMBL/GenBank/DDBJ whole genome shotgun (WGS) entry which is preliminary data.</text>
</comment>
<keyword evidence="7" id="KW-1185">Reference proteome</keyword>
<dbReference type="GO" id="GO:0006950">
    <property type="term" value="P:response to stress"/>
    <property type="evidence" value="ECO:0007669"/>
    <property type="project" value="TreeGrafter"/>
</dbReference>
<proteinExistence type="predicted"/>
<evidence type="ECO:0000256" key="3">
    <source>
        <dbReference type="ARBA" id="ARBA00023163"/>
    </source>
</evidence>
<organism evidence="6 7">
    <name type="scientific">Ramlibacter aurantiacus</name>
    <dbReference type="NCBI Taxonomy" id="2801330"/>
    <lineage>
        <taxon>Bacteria</taxon>
        <taxon>Pseudomonadati</taxon>
        <taxon>Pseudomonadota</taxon>
        <taxon>Betaproteobacteria</taxon>
        <taxon>Burkholderiales</taxon>
        <taxon>Comamonadaceae</taxon>
        <taxon>Ramlibacter</taxon>
    </lineage>
</organism>
<dbReference type="Proteomes" id="UP000613011">
    <property type="component" value="Unassembled WGS sequence"/>
</dbReference>
<feature type="domain" description="HTH marR-type" evidence="5">
    <location>
        <begin position="41"/>
        <end position="173"/>
    </location>
</feature>
<accession>A0A937D0P2</accession>
<sequence length="182" mass="20173">MSKGVERNPAKTVTARGPRRRSRQDDVQAPAVPATAEFDLADAVPYLVTRAGMRMGQAFSKQLRSFDLNLAEWRVCAALHERPHQRLSDLAVQTTAEPSTLSRIVDGMIQRKLVARERSEDDARAIALRLTPEGVDLTQRVIPLAQLYERVALAGLSKPQVDSLKAMLRKLYDNMAVLDPGS</sequence>
<dbReference type="EMBL" id="JAEQNA010000001">
    <property type="protein sequence ID" value="MBL0419644.1"/>
    <property type="molecule type" value="Genomic_DNA"/>
</dbReference>
<dbReference type="SUPFAM" id="SSF46785">
    <property type="entry name" value="Winged helix' DNA-binding domain"/>
    <property type="match status" value="1"/>
</dbReference>
<dbReference type="InterPro" id="IPR036388">
    <property type="entry name" value="WH-like_DNA-bd_sf"/>
</dbReference>
<evidence type="ECO:0000313" key="7">
    <source>
        <dbReference type="Proteomes" id="UP000613011"/>
    </source>
</evidence>
<evidence type="ECO:0000256" key="2">
    <source>
        <dbReference type="ARBA" id="ARBA00023125"/>
    </source>
</evidence>
<dbReference type="GO" id="GO:0003677">
    <property type="term" value="F:DNA binding"/>
    <property type="evidence" value="ECO:0007669"/>
    <property type="project" value="UniProtKB-KW"/>
</dbReference>
<evidence type="ECO:0000313" key="6">
    <source>
        <dbReference type="EMBL" id="MBL0419644.1"/>
    </source>
</evidence>
<feature type="region of interest" description="Disordered" evidence="4">
    <location>
        <begin position="1"/>
        <end position="30"/>
    </location>
</feature>
<dbReference type="PRINTS" id="PR00598">
    <property type="entry name" value="HTHMARR"/>
</dbReference>
<dbReference type="GO" id="GO:0003700">
    <property type="term" value="F:DNA-binding transcription factor activity"/>
    <property type="evidence" value="ECO:0007669"/>
    <property type="project" value="InterPro"/>
</dbReference>
<dbReference type="InterPro" id="IPR000835">
    <property type="entry name" value="HTH_MarR-typ"/>
</dbReference>
<dbReference type="InterPro" id="IPR039422">
    <property type="entry name" value="MarR/SlyA-like"/>
</dbReference>
<dbReference type="Gene3D" id="1.10.10.10">
    <property type="entry name" value="Winged helix-like DNA-binding domain superfamily/Winged helix DNA-binding domain"/>
    <property type="match status" value="1"/>
</dbReference>
<dbReference type="PANTHER" id="PTHR33164:SF64">
    <property type="entry name" value="TRANSCRIPTIONAL REGULATOR SLYA"/>
    <property type="match status" value="1"/>
</dbReference>
<dbReference type="Pfam" id="PF01047">
    <property type="entry name" value="MarR"/>
    <property type="match status" value="1"/>
</dbReference>
<keyword evidence="3" id="KW-0804">Transcription</keyword>
<dbReference type="PROSITE" id="PS50995">
    <property type="entry name" value="HTH_MARR_2"/>
    <property type="match status" value="1"/>
</dbReference>
<dbReference type="PANTHER" id="PTHR33164">
    <property type="entry name" value="TRANSCRIPTIONAL REGULATOR, MARR FAMILY"/>
    <property type="match status" value="1"/>
</dbReference>
<dbReference type="SMART" id="SM00347">
    <property type="entry name" value="HTH_MARR"/>
    <property type="match status" value="1"/>
</dbReference>
<dbReference type="InterPro" id="IPR036390">
    <property type="entry name" value="WH_DNA-bd_sf"/>
</dbReference>
<gene>
    <name evidence="6" type="ORF">JI739_04705</name>
</gene>
<keyword evidence="1" id="KW-0805">Transcription regulation</keyword>
<evidence type="ECO:0000256" key="1">
    <source>
        <dbReference type="ARBA" id="ARBA00023015"/>
    </source>
</evidence>
<dbReference type="RefSeq" id="WP_201682658.1">
    <property type="nucleotide sequence ID" value="NZ_JAEQNA010000001.1"/>
</dbReference>